<feature type="region of interest" description="Disordered" evidence="2">
    <location>
        <begin position="462"/>
        <end position="543"/>
    </location>
</feature>
<sequence>MTKSWPNSVENVNKRNEELRRERIEAAEKANAEFYKSYIKKKKEEQQRMMASARETIFKNKDAPKLLLSSVIETVIQKERMEQLKFQEKLRQIKAEQKKKNDDEIIAKAKQWNELIELKKKRRYDANKQHQKEITEQANEIAERNRKEYETELNLQKIDNIKADEQMAAIKKFEENFKASEKARIWSDMERSRQESEARRHEQAARERLDDKLLEVLLRSRARIERRRAQTELDVKNEKLRVLEKISQRLESGDAAREQHEQAILNKAIKEKSDAEEARRRADIEKQKQFRQQRQEAREQFLRDEEKRLQDFNTLRQWEIMNRFKNAELYHEFNENKRQEKARKTQEYKEDILRLWKERSDREAQELADTRYFYGELAEQNMRAEDQKLLEHAASLVLEAQQNGRPDYAIRKAVDRYCRMRRLYPLPALPASLAAHYPPPAAPPAPLPALAPPLRRHGLQEPVEVNTSKPPNEEPNVESVAEYKRLGPANGLQRRTSTQNSNVVRPCEGPAQDGDGRCSPSHVTSQSRVAERCRCDTTNQPRK</sequence>
<organism evidence="3 4">
    <name type="scientific">Bombyx mandarina</name>
    <name type="common">Wild silk moth</name>
    <name type="synonym">Wild silkworm</name>
    <dbReference type="NCBI Taxonomy" id="7092"/>
    <lineage>
        <taxon>Eukaryota</taxon>
        <taxon>Metazoa</taxon>
        <taxon>Ecdysozoa</taxon>
        <taxon>Arthropoda</taxon>
        <taxon>Hexapoda</taxon>
        <taxon>Insecta</taxon>
        <taxon>Pterygota</taxon>
        <taxon>Neoptera</taxon>
        <taxon>Endopterygota</taxon>
        <taxon>Lepidoptera</taxon>
        <taxon>Glossata</taxon>
        <taxon>Ditrysia</taxon>
        <taxon>Bombycoidea</taxon>
        <taxon>Bombycidae</taxon>
        <taxon>Bombycinae</taxon>
        <taxon>Bombyx</taxon>
    </lineage>
</organism>
<feature type="coiled-coil region" evidence="1">
    <location>
        <begin position="219"/>
        <end position="285"/>
    </location>
</feature>
<protein>
    <submittedName>
        <fullName evidence="4">Trichohyalin-like</fullName>
    </submittedName>
</protein>
<proteinExistence type="predicted"/>
<evidence type="ECO:0000313" key="4">
    <source>
        <dbReference type="RefSeq" id="XP_028033381.1"/>
    </source>
</evidence>
<reference evidence="4" key="1">
    <citation type="submission" date="2025-08" db="UniProtKB">
        <authorList>
            <consortium name="RefSeq"/>
        </authorList>
    </citation>
    <scope>IDENTIFICATION</scope>
    <source>
        <tissue evidence="4">Silk gland</tissue>
    </source>
</reference>
<name>A0A6J2JU66_BOMMA</name>
<evidence type="ECO:0000313" key="3">
    <source>
        <dbReference type="Proteomes" id="UP000504629"/>
    </source>
</evidence>
<dbReference type="GeneID" id="114245418"/>
<feature type="coiled-coil region" evidence="1">
    <location>
        <begin position="127"/>
        <end position="183"/>
    </location>
</feature>
<keyword evidence="1" id="KW-0175">Coiled coil</keyword>
<dbReference type="AlphaFoldDB" id="A0A6J2JU66"/>
<dbReference type="KEGG" id="bman:114245418"/>
<dbReference type="PANTHER" id="PTHR39944:SF1">
    <property type="entry name" value="CALDESMON-RELATED PROTEIN-RELATED"/>
    <property type="match status" value="1"/>
</dbReference>
<accession>A0A6J2JU66</accession>
<dbReference type="RefSeq" id="XP_028033381.1">
    <property type="nucleotide sequence ID" value="XM_028177580.1"/>
</dbReference>
<dbReference type="Proteomes" id="UP000504629">
    <property type="component" value="Unplaced"/>
</dbReference>
<feature type="compositionally biased region" description="Polar residues" evidence="2">
    <location>
        <begin position="493"/>
        <end position="503"/>
    </location>
</feature>
<dbReference type="OrthoDB" id="331765at2759"/>
<evidence type="ECO:0000256" key="1">
    <source>
        <dbReference type="SAM" id="Coils"/>
    </source>
</evidence>
<evidence type="ECO:0000256" key="2">
    <source>
        <dbReference type="SAM" id="MobiDB-lite"/>
    </source>
</evidence>
<keyword evidence="3" id="KW-1185">Reference proteome</keyword>
<dbReference type="PANTHER" id="PTHR39944">
    <property type="match status" value="1"/>
</dbReference>
<gene>
    <name evidence="4" type="primary">LOC114245418</name>
</gene>